<proteinExistence type="predicted"/>
<protein>
    <submittedName>
        <fullName evidence="1">Uncharacterized protein</fullName>
    </submittedName>
</protein>
<sequence length="459" mass="51638">MAVGDVFDDNVDIFSATISDLISSLKSAFQSSHFSEVQAVLASREQKLKREIEAKAKENELLKKQNGLLELERLEKIKVKNELRRCSRECLELRELNSRLTQELNDLNERLQAVAECKQAIIELTRKNCELECAKLKAERDAEIYKRRFEELEPRVSSLEKDAALLKSLAPEDGGGDLRIKGGGRPLLRDVVEIMDSDDDSSPCKNLDTKEMVITAHVDHAHSGKAVAEHGTKALKRKSTSGVNNGADDKNQEVDSSSTTDNLKMTKIQKILHMLNSSPAINFREFTPLKPAVLLQCEEKIGAADKFQNGSDSSSSSSSEDEWDFSVDFSTMNKHWQRGQENGPCKRWGRDADMVTAFEKNGELCMEAVCALYRQQTRKSIYGTSSSQNRGFNKFALTRGTTLAEFLIDGDPKGKLTKSKMELMAYDPKGLDDCRRLAIEHSKQLFEIYQKQEDPLFLN</sequence>
<gene>
    <name evidence="1" type="ORF">MANES_01G045600v8</name>
</gene>
<keyword evidence="2" id="KW-1185">Reference proteome</keyword>
<name>A0ACB7IDD7_MANES</name>
<evidence type="ECO:0000313" key="1">
    <source>
        <dbReference type="EMBL" id="KAG8661893.1"/>
    </source>
</evidence>
<accession>A0ACB7IDD7</accession>
<dbReference type="EMBL" id="CM004387">
    <property type="protein sequence ID" value="KAG8661893.1"/>
    <property type="molecule type" value="Genomic_DNA"/>
</dbReference>
<evidence type="ECO:0000313" key="2">
    <source>
        <dbReference type="Proteomes" id="UP000091857"/>
    </source>
</evidence>
<organism evidence="1 2">
    <name type="scientific">Manihot esculenta</name>
    <name type="common">Cassava</name>
    <name type="synonym">Jatropha manihot</name>
    <dbReference type="NCBI Taxonomy" id="3983"/>
    <lineage>
        <taxon>Eukaryota</taxon>
        <taxon>Viridiplantae</taxon>
        <taxon>Streptophyta</taxon>
        <taxon>Embryophyta</taxon>
        <taxon>Tracheophyta</taxon>
        <taxon>Spermatophyta</taxon>
        <taxon>Magnoliopsida</taxon>
        <taxon>eudicotyledons</taxon>
        <taxon>Gunneridae</taxon>
        <taxon>Pentapetalae</taxon>
        <taxon>rosids</taxon>
        <taxon>fabids</taxon>
        <taxon>Malpighiales</taxon>
        <taxon>Euphorbiaceae</taxon>
        <taxon>Crotonoideae</taxon>
        <taxon>Manihoteae</taxon>
        <taxon>Manihot</taxon>
    </lineage>
</organism>
<comment type="caution">
    <text evidence="1">The sequence shown here is derived from an EMBL/GenBank/DDBJ whole genome shotgun (WGS) entry which is preliminary data.</text>
</comment>
<dbReference type="Proteomes" id="UP000091857">
    <property type="component" value="Chromosome 1"/>
</dbReference>
<reference evidence="2" key="1">
    <citation type="journal article" date="2016" name="Nat. Biotechnol.">
        <title>Sequencing wild and cultivated cassava and related species reveals extensive interspecific hybridization and genetic diversity.</title>
        <authorList>
            <person name="Bredeson J.V."/>
            <person name="Lyons J.B."/>
            <person name="Prochnik S.E."/>
            <person name="Wu G.A."/>
            <person name="Ha C.M."/>
            <person name="Edsinger-Gonzales E."/>
            <person name="Grimwood J."/>
            <person name="Schmutz J."/>
            <person name="Rabbi I.Y."/>
            <person name="Egesi C."/>
            <person name="Nauluvula P."/>
            <person name="Lebot V."/>
            <person name="Ndunguru J."/>
            <person name="Mkamilo G."/>
            <person name="Bart R.S."/>
            <person name="Setter T.L."/>
            <person name="Gleadow R.M."/>
            <person name="Kulakow P."/>
            <person name="Ferguson M.E."/>
            <person name="Rounsley S."/>
            <person name="Rokhsar D.S."/>
        </authorList>
    </citation>
    <scope>NUCLEOTIDE SEQUENCE [LARGE SCALE GENOMIC DNA]</scope>
    <source>
        <strain evidence="2">cv. AM560-2</strain>
    </source>
</reference>